<name>A0A8S1Y0W9_PAROT</name>
<protein>
    <submittedName>
        <fullName evidence="1">Uncharacterized protein</fullName>
    </submittedName>
</protein>
<accession>A0A8S1Y0W9</accession>
<evidence type="ECO:0000313" key="2">
    <source>
        <dbReference type="Proteomes" id="UP000683925"/>
    </source>
</evidence>
<reference evidence="1" key="1">
    <citation type="submission" date="2021-01" db="EMBL/GenBank/DDBJ databases">
        <authorList>
            <consortium name="Genoscope - CEA"/>
            <person name="William W."/>
        </authorList>
    </citation>
    <scope>NUCLEOTIDE SEQUENCE</scope>
</reference>
<dbReference type="AlphaFoldDB" id="A0A8S1Y0W9"/>
<gene>
    <name evidence="1" type="ORF">POCTA_138.1.T1400197</name>
</gene>
<comment type="caution">
    <text evidence="1">The sequence shown here is derived from an EMBL/GenBank/DDBJ whole genome shotgun (WGS) entry which is preliminary data.</text>
</comment>
<dbReference type="PANTHER" id="PTHR33706">
    <property type="entry name" value="MORN VARIANT REPEAT PROTEIN"/>
    <property type="match status" value="1"/>
</dbReference>
<evidence type="ECO:0000313" key="1">
    <source>
        <dbReference type="EMBL" id="CAD8207366.1"/>
    </source>
</evidence>
<sequence>MLRASIISTQSNMHKSSQMSIEQKAMCSMFTIAWKVIYKGSYVKGNKVNIWDILCEGKVIGGGQYDDKGDGIKMGDSVEATSGITIYHQVICKGSYVNGKKVGSWTKLIKSNGDNENDFLKLKNNIMIIELQFFECTSSIFQLLMIMIQFNLGLQVFVYQCMLTGWLNSFI</sequence>
<dbReference type="PANTHER" id="PTHR33706:SF1">
    <property type="entry name" value="TPR REPEAT PROTEIN"/>
    <property type="match status" value="1"/>
</dbReference>
<organism evidence="1 2">
    <name type="scientific">Paramecium octaurelia</name>
    <dbReference type="NCBI Taxonomy" id="43137"/>
    <lineage>
        <taxon>Eukaryota</taxon>
        <taxon>Sar</taxon>
        <taxon>Alveolata</taxon>
        <taxon>Ciliophora</taxon>
        <taxon>Intramacronucleata</taxon>
        <taxon>Oligohymenophorea</taxon>
        <taxon>Peniculida</taxon>
        <taxon>Parameciidae</taxon>
        <taxon>Paramecium</taxon>
    </lineage>
</organism>
<keyword evidence="2" id="KW-1185">Reference proteome</keyword>
<dbReference type="EMBL" id="CAJJDP010000141">
    <property type="protein sequence ID" value="CAD8207366.1"/>
    <property type="molecule type" value="Genomic_DNA"/>
</dbReference>
<proteinExistence type="predicted"/>
<dbReference type="Proteomes" id="UP000683925">
    <property type="component" value="Unassembled WGS sequence"/>
</dbReference>